<evidence type="ECO:0000313" key="3">
    <source>
        <dbReference type="Proteomes" id="UP000323506"/>
    </source>
</evidence>
<feature type="compositionally biased region" description="Acidic residues" evidence="1">
    <location>
        <begin position="61"/>
        <end position="78"/>
    </location>
</feature>
<proteinExistence type="predicted"/>
<sequence>MFMVYKQINDLVVQKRYLLRLPTYRKRNLKPFSVTISEEFEEDPIEEGEMGQFKPMHIWDEREEVEEEEENKEDEWVESDIKSSEWKHDVSTSLERACS</sequence>
<gene>
    <name evidence="2" type="ORF">ES288_A03G076900v1</name>
</gene>
<protein>
    <submittedName>
        <fullName evidence="2">Uncharacterized protein</fullName>
    </submittedName>
</protein>
<keyword evidence="3" id="KW-1185">Reference proteome</keyword>
<dbReference type="EMBL" id="CM017690">
    <property type="protein sequence ID" value="TYH24249.1"/>
    <property type="molecule type" value="Genomic_DNA"/>
</dbReference>
<dbReference type="AlphaFoldDB" id="A0A5D2H455"/>
<organism evidence="2 3">
    <name type="scientific">Gossypium darwinii</name>
    <name type="common">Darwin's cotton</name>
    <name type="synonym">Gossypium barbadense var. darwinii</name>
    <dbReference type="NCBI Taxonomy" id="34276"/>
    <lineage>
        <taxon>Eukaryota</taxon>
        <taxon>Viridiplantae</taxon>
        <taxon>Streptophyta</taxon>
        <taxon>Embryophyta</taxon>
        <taxon>Tracheophyta</taxon>
        <taxon>Spermatophyta</taxon>
        <taxon>Magnoliopsida</taxon>
        <taxon>eudicotyledons</taxon>
        <taxon>Gunneridae</taxon>
        <taxon>Pentapetalae</taxon>
        <taxon>rosids</taxon>
        <taxon>malvids</taxon>
        <taxon>Malvales</taxon>
        <taxon>Malvaceae</taxon>
        <taxon>Malvoideae</taxon>
        <taxon>Gossypium</taxon>
    </lineage>
</organism>
<feature type="region of interest" description="Disordered" evidence="1">
    <location>
        <begin position="61"/>
        <end position="99"/>
    </location>
</feature>
<reference evidence="2 3" key="1">
    <citation type="submission" date="2019-06" db="EMBL/GenBank/DDBJ databases">
        <title>WGS assembly of Gossypium darwinii.</title>
        <authorList>
            <person name="Chen Z.J."/>
            <person name="Sreedasyam A."/>
            <person name="Ando A."/>
            <person name="Song Q."/>
            <person name="De L."/>
            <person name="Hulse-Kemp A."/>
            <person name="Ding M."/>
            <person name="Ye W."/>
            <person name="Kirkbride R."/>
            <person name="Jenkins J."/>
            <person name="Plott C."/>
            <person name="Lovell J."/>
            <person name="Lin Y.-M."/>
            <person name="Vaughn R."/>
            <person name="Liu B."/>
            <person name="Li W."/>
            <person name="Simpson S."/>
            <person name="Scheffler B."/>
            <person name="Saski C."/>
            <person name="Grover C."/>
            <person name="Hu G."/>
            <person name="Conover J."/>
            <person name="Carlson J."/>
            <person name="Shu S."/>
            <person name="Boston L."/>
            <person name="Williams M."/>
            <person name="Peterson D."/>
            <person name="Mcgee K."/>
            <person name="Jones D."/>
            <person name="Wendel J."/>
            <person name="Stelly D."/>
            <person name="Grimwood J."/>
            <person name="Schmutz J."/>
        </authorList>
    </citation>
    <scope>NUCLEOTIDE SEQUENCE [LARGE SCALE GENOMIC DNA]</scope>
    <source>
        <strain evidence="2">1808015.09</strain>
    </source>
</reference>
<feature type="compositionally biased region" description="Basic and acidic residues" evidence="1">
    <location>
        <begin position="79"/>
        <end position="90"/>
    </location>
</feature>
<dbReference type="Proteomes" id="UP000323506">
    <property type="component" value="Chromosome A03"/>
</dbReference>
<name>A0A5D2H455_GOSDA</name>
<evidence type="ECO:0000256" key="1">
    <source>
        <dbReference type="SAM" id="MobiDB-lite"/>
    </source>
</evidence>
<evidence type="ECO:0000313" key="2">
    <source>
        <dbReference type="EMBL" id="TYH24249.1"/>
    </source>
</evidence>
<accession>A0A5D2H455</accession>